<dbReference type="eggNOG" id="COG0682">
    <property type="taxonomic scope" value="Bacteria"/>
</dbReference>
<dbReference type="PATRIC" id="fig|1423807.3.peg.170"/>
<evidence type="ECO:0000256" key="6">
    <source>
        <dbReference type="ARBA" id="ARBA00023136"/>
    </source>
</evidence>
<feature type="binding site" evidence="7">
    <location>
        <position position="139"/>
    </location>
    <ligand>
        <name>a 1,2-diacyl-sn-glycero-3-phospho-(1'-sn-glycerol)</name>
        <dbReference type="ChEBI" id="CHEBI:64716"/>
    </ligand>
</feature>
<dbReference type="Pfam" id="PF01790">
    <property type="entry name" value="LGT"/>
    <property type="match status" value="1"/>
</dbReference>
<dbReference type="AlphaFoldDB" id="A0A0R1W6X4"/>
<feature type="transmembrane region" description="Helical" evidence="7">
    <location>
        <begin position="96"/>
        <end position="113"/>
    </location>
</feature>
<keyword evidence="8" id="KW-0449">Lipoprotein</keyword>
<feature type="transmembrane region" description="Helical" evidence="7">
    <location>
        <begin position="241"/>
        <end position="259"/>
    </location>
</feature>
<evidence type="ECO:0000256" key="3">
    <source>
        <dbReference type="ARBA" id="ARBA00022679"/>
    </source>
</evidence>
<evidence type="ECO:0000313" key="8">
    <source>
        <dbReference type="EMBL" id="KRM13598.1"/>
    </source>
</evidence>
<comment type="caution">
    <text evidence="8">The sequence shown here is derived from an EMBL/GenBank/DDBJ whole genome shotgun (WGS) entry which is preliminary data.</text>
</comment>
<comment type="subcellular location">
    <subcellularLocation>
        <location evidence="7">Cell membrane</location>
        <topology evidence="7">Multi-pass membrane protein</topology>
    </subcellularLocation>
</comment>
<comment type="similarity">
    <text evidence="1 7">Belongs to the Lgt family.</text>
</comment>
<dbReference type="UniPathway" id="UPA00664"/>
<evidence type="ECO:0000256" key="2">
    <source>
        <dbReference type="ARBA" id="ARBA00022475"/>
    </source>
</evidence>
<dbReference type="EMBL" id="AZGF01000001">
    <property type="protein sequence ID" value="KRM13598.1"/>
    <property type="molecule type" value="Genomic_DNA"/>
</dbReference>
<sequence>MHLNTVVAALNPIALRFGPFEIHWYGAIIACAVLIALTLSVREGRRRGIKDDHFYDYILWALPAAIICARAYYVIFEWGYYSQHTDQIIAVWDGGIAIYGSLIGAFAVMYFFCKYNHLSIWLMLDVVSPTVILAQAMGRWGNFMNQEAFGVITSKAFLLKLHLPEFIINQMYIGGHYRVPTYLYESVWDLLGFIVLFSLRHRLHLFKRGEVFLSYVIWYSAGRFVIEGMRTDSLMLGSLRVSQWLSLILFVTAITLIIVRRHQKKSPWYMDGSDEQIAQTK</sequence>
<keyword evidence="4 7" id="KW-0812">Transmembrane</keyword>
<reference evidence="8 9" key="1">
    <citation type="journal article" date="2015" name="Genome Announc.">
        <title>Expanding the biotechnology potential of lactobacilli through comparative genomics of 213 strains and associated genera.</title>
        <authorList>
            <person name="Sun Z."/>
            <person name="Harris H.M."/>
            <person name="McCann A."/>
            <person name="Guo C."/>
            <person name="Argimon S."/>
            <person name="Zhang W."/>
            <person name="Yang X."/>
            <person name="Jeffery I.B."/>
            <person name="Cooney J.C."/>
            <person name="Kagawa T.F."/>
            <person name="Liu W."/>
            <person name="Song Y."/>
            <person name="Salvetti E."/>
            <person name="Wrobel A."/>
            <person name="Rasinkangas P."/>
            <person name="Parkhill J."/>
            <person name="Rea M.C."/>
            <person name="O'Sullivan O."/>
            <person name="Ritari J."/>
            <person name="Douillard F.P."/>
            <person name="Paul Ross R."/>
            <person name="Yang R."/>
            <person name="Briner A.E."/>
            <person name="Felis G.E."/>
            <person name="de Vos W.M."/>
            <person name="Barrangou R."/>
            <person name="Klaenhammer T.R."/>
            <person name="Caufield P.W."/>
            <person name="Cui Y."/>
            <person name="Zhang H."/>
            <person name="O'Toole P.W."/>
        </authorList>
    </citation>
    <scope>NUCLEOTIDE SEQUENCE [LARGE SCALE GENOMIC DNA]</scope>
    <source>
        <strain evidence="8 9">DSM 5007</strain>
    </source>
</reference>
<dbReference type="PANTHER" id="PTHR30589:SF0">
    <property type="entry name" value="PHOSPHATIDYLGLYCEROL--PROLIPOPROTEIN DIACYLGLYCERYL TRANSFERASE"/>
    <property type="match status" value="1"/>
</dbReference>
<protein>
    <recommendedName>
        <fullName evidence="7">Phosphatidylglycerol--prolipoprotein diacylglyceryl transferase</fullName>
        <ecNumber evidence="7">2.5.1.145</ecNumber>
    </recommendedName>
</protein>
<dbReference type="STRING" id="1423807.FD16_GL000169"/>
<feature type="transmembrane region" description="Helical" evidence="7">
    <location>
        <begin position="211"/>
        <end position="229"/>
    </location>
</feature>
<dbReference type="EC" id="2.5.1.145" evidence="7"/>
<gene>
    <name evidence="7" type="primary">lgt</name>
    <name evidence="8" type="ORF">FD16_GL000169</name>
</gene>
<evidence type="ECO:0000313" key="9">
    <source>
        <dbReference type="Proteomes" id="UP000051820"/>
    </source>
</evidence>
<evidence type="ECO:0000256" key="4">
    <source>
        <dbReference type="ARBA" id="ARBA00022692"/>
    </source>
</evidence>
<keyword evidence="3 7" id="KW-0808">Transferase</keyword>
<dbReference type="GO" id="GO:0042158">
    <property type="term" value="P:lipoprotein biosynthetic process"/>
    <property type="evidence" value="ECO:0007669"/>
    <property type="project" value="UniProtKB-UniRule"/>
</dbReference>
<keyword evidence="9" id="KW-1185">Reference proteome</keyword>
<organism evidence="8 9">
    <name type="scientific">Paucilactobacillus suebicus DSM 5007 = KCTC 3549</name>
    <dbReference type="NCBI Taxonomy" id="1423807"/>
    <lineage>
        <taxon>Bacteria</taxon>
        <taxon>Bacillati</taxon>
        <taxon>Bacillota</taxon>
        <taxon>Bacilli</taxon>
        <taxon>Lactobacillales</taxon>
        <taxon>Lactobacillaceae</taxon>
        <taxon>Paucilactobacillus</taxon>
    </lineage>
</organism>
<feature type="transmembrane region" description="Helical" evidence="7">
    <location>
        <begin position="54"/>
        <end position="76"/>
    </location>
</feature>
<proteinExistence type="inferred from homology"/>
<evidence type="ECO:0000256" key="7">
    <source>
        <dbReference type="HAMAP-Rule" id="MF_01147"/>
    </source>
</evidence>
<keyword evidence="5 7" id="KW-1133">Transmembrane helix</keyword>
<name>A0A0R1W6X4_9LACO</name>
<feature type="transmembrane region" description="Helical" evidence="7">
    <location>
        <begin position="22"/>
        <end position="42"/>
    </location>
</feature>
<comment type="catalytic activity">
    <reaction evidence="7">
        <text>L-cysteinyl-[prolipoprotein] + a 1,2-diacyl-sn-glycero-3-phospho-(1'-sn-glycerol) = an S-1,2-diacyl-sn-glyceryl-L-cysteinyl-[prolipoprotein] + sn-glycerol 1-phosphate + H(+)</text>
        <dbReference type="Rhea" id="RHEA:56712"/>
        <dbReference type="Rhea" id="RHEA-COMP:14679"/>
        <dbReference type="Rhea" id="RHEA-COMP:14680"/>
        <dbReference type="ChEBI" id="CHEBI:15378"/>
        <dbReference type="ChEBI" id="CHEBI:29950"/>
        <dbReference type="ChEBI" id="CHEBI:57685"/>
        <dbReference type="ChEBI" id="CHEBI:64716"/>
        <dbReference type="ChEBI" id="CHEBI:140658"/>
        <dbReference type="EC" id="2.5.1.145"/>
    </reaction>
</comment>
<accession>A0A0R1W6X4</accession>
<dbReference type="NCBIfam" id="TIGR00544">
    <property type="entry name" value="lgt"/>
    <property type="match status" value="1"/>
</dbReference>
<dbReference type="PANTHER" id="PTHR30589">
    <property type="entry name" value="PROLIPOPROTEIN DIACYLGLYCERYL TRANSFERASE"/>
    <property type="match status" value="1"/>
</dbReference>
<evidence type="ECO:0000256" key="1">
    <source>
        <dbReference type="ARBA" id="ARBA00007150"/>
    </source>
</evidence>
<comment type="pathway">
    <text evidence="7">Protein modification; lipoprotein biosynthesis (diacylglyceryl transfer).</text>
</comment>
<dbReference type="HAMAP" id="MF_01147">
    <property type="entry name" value="Lgt"/>
    <property type="match status" value="1"/>
</dbReference>
<dbReference type="GO" id="GO:0005886">
    <property type="term" value="C:plasma membrane"/>
    <property type="evidence" value="ECO:0007669"/>
    <property type="project" value="UniProtKB-SubCell"/>
</dbReference>
<dbReference type="InterPro" id="IPR001640">
    <property type="entry name" value="Lgt"/>
</dbReference>
<dbReference type="OrthoDB" id="871140at2"/>
<dbReference type="PROSITE" id="PS01311">
    <property type="entry name" value="LGT"/>
    <property type="match status" value="1"/>
</dbReference>
<dbReference type="GO" id="GO:0008961">
    <property type="term" value="F:phosphatidylglycerol-prolipoprotein diacylglyceryl transferase activity"/>
    <property type="evidence" value="ECO:0007669"/>
    <property type="project" value="UniProtKB-UniRule"/>
</dbReference>
<dbReference type="RefSeq" id="WP_010622920.1">
    <property type="nucleotide sequence ID" value="NZ_AZGF01000001.1"/>
</dbReference>
<comment type="function">
    <text evidence="7">Catalyzes the transfer of the diacylglyceryl group from phosphatidylglycerol to the sulfhydryl group of the N-terminal cysteine of a prolipoprotein, the first step in the formation of mature lipoproteins.</text>
</comment>
<keyword evidence="2 7" id="KW-1003">Cell membrane</keyword>
<evidence type="ECO:0000256" key="5">
    <source>
        <dbReference type="ARBA" id="ARBA00022989"/>
    </source>
</evidence>
<keyword evidence="6 7" id="KW-0472">Membrane</keyword>
<dbReference type="Proteomes" id="UP000051820">
    <property type="component" value="Unassembled WGS sequence"/>
</dbReference>